<dbReference type="GO" id="GO:0051028">
    <property type="term" value="P:mRNA transport"/>
    <property type="evidence" value="ECO:0007669"/>
    <property type="project" value="UniProtKB-KW"/>
</dbReference>
<evidence type="ECO:0000256" key="16">
    <source>
        <dbReference type="ARBA" id="ARBA00060842"/>
    </source>
</evidence>
<feature type="domain" description="RanBP2-type" evidence="22">
    <location>
        <begin position="708"/>
        <end position="737"/>
    </location>
</feature>
<feature type="region of interest" description="Disordered" evidence="21">
    <location>
        <begin position="1209"/>
        <end position="1235"/>
    </location>
</feature>
<dbReference type="GO" id="GO:0003677">
    <property type="term" value="F:DNA binding"/>
    <property type="evidence" value="ECO:0007669"/>
    <property type="project" value="UniProtKB-KW"/>
</dbReference>
<evidence type="ECO:0000256" key="10">
    <source>
        <dbReference type="ARBA" id="ARBA00022927"/>
    </source>
</evidence>
<dbReference type="PROSITE" id="PS50199">
    <property type="entry name" value="ZF_RANBP2_2"/>
    <property type="match status" value="4"/>
</dbReference>
<dbReference type="GO" id="GO:0006405">
    <property type="term" value="P:RNA export from nucleus"/>
    <property type="evidence" value="ECO:0007669"/>
    <property type="project" value="TreeGrafter"/>
</dbReference>
<evidence type="ECO:0000313" key="23">
    <source>
        <dbReference type="EMBL" id="CAH0548078.1"/>
    </source>
</evidence>
<feature type="compositionally biased region" description="Basic residues" evidence="21">
    <location>
        <begin position="1224"/>
        <end position="1235"/>
    </location>
</feature>
<evidence type="ECO:0000256" key="18">
    <source>
        <dbReference type="ARBA" id="ARBA00078197"/>
    </source>
</evidence>
<dbReference type="AlphaFoldDB" id="A0A9P0ATY7"/>
<evidence type="ECO:0000256" key="8">
    <source>
        <dbReference type="ARBA" id="ARBA00022816"/>
    </source>
</evidence>
<evidence type="ECO:0000313" key="24">
    <source>
        <dbReference type="Proteomes" id="UP001154078"/>
    </source>
</evidence>
<keyword evidence="12" id="KW-0238">DNA-binding</keyword>
<keyword evidence="5" id="KW-0479">Metal-binding</keyword>
<evidence type="ECO:0000256" key="7">
    <source>
        <dbReference type="ARBA" id="ARBA00022771"/>
    </source>
</evidence>
<keyword evidence="11" id="KW-0811">Translocation</keyword>
<dbReference type="Gene3D" id="4.10.1060.10">
    <property type="entry name" value="Zinc finger, RanBP2-type"/>
    <property type="match status" value="4"/>
</dbReference>
<dbReference type="GO" id="GO:0008139">
    <property type="term" value="F:nuclear localization sequence binding"/>
    <property type="evidence" value="ECO:0007669"/>
    <property type="project" value="TreeGrafter"/>
</dbReference>
<evidence type="ECO:0000256" key="21">
    <source>
        <dbReference type="SAM" id="MobiDB-lite"/>
    </source>
</evidence>
<feature type="region of interest" description="Disordered" evidence="21">
    <location>
        <begin position="406"/>
        <end position="438"/>
    </location>
</feature>
<dbReference type="GO" id="GO:0031965">
    <property type="term" value="C:nuclear membrane"/>
    <property type="evidence" value="ECO:0007669"/>
    <property type="project" value="UniProtKB-SubCell"/>
</dbReference>
<comment type="cofactor">
    <cofactor evidence="1">
        <name>Zn(2+)</name>
        <dbReference type="ChEBI" id="CHEBI:29105"/>
    </cofactor>
</comment>
<dbReference type="Pfam" id="PF08604">
    <property type="entry name" value="Nup153"/>
    <property type="match status" value="1"/>
</dbReference>
<dbReference type="Proteomes" id="UP001154078">
    <property type="component" value="Chromosome 1"/>
</dbReference>
<dbReference type="SUPFAM" id="SSF90209">
    <property type="entry name" value="Ran binding protein zinc finger-like"/>
    <property type="match status" value="4"/>
</dbReference>
<feature type="compositionally biased region" description="Polar residues" evidence="21">
    <location>
        <begin position="185"/>
        <end position="210"/>
    </location>
</feature>
<feature type="compositionally biased region" description="Polar residues" evidence="21">
    <location>
        <begin position="548"/>
        <end position="563"/>
    </location>
</feature>
<feature type="compositionally biased region" description="Basic and acidic residues" evidence="21">
    <location>
        <begin position="48"/>
        <end position="60"/>
    </location>
</feature>
<dbReference type="GO" id="GO:0005643">
    <property type="term" value="C:nuclear pore"/>
    <property type="evidence" value="ECO:0007669"/>
    <property type="project" value="UniProtKB-SubCell"/>
</dbReference>
<feature type="domain" description="RanBP2-type" evidence="22">
    <location>
        <begin position="658"/>
        <end position="687"/>
    </location>
</feature>
<dbReference type="GO" id="GO:0008270">
    <property type="term" value="F:zinc ion binding"/>
    <property type="evidence" value="ECO:0007669"/>
    <property type="project" value="UniProtKB-KW"/>
</dbReference>
<evidence type="ECO:0000259" key="22">
    <source>
        <dbReference type="PROSITE" id="PS50199"/>
    </source>
</evidence>
<evidence type="ECO:0000256" key="5">
    <source>
        <dbReference type="ARBA" id="ARBA00022723"/>
    </source>
</evidence>
<dbReference type="PANTHER" id="PTHR23193:SF23">
    <property type="entry name" value="NUCLEAR PORE COMPLEX PROTEIN NUP153"/>
    <property type="match status" value="1"/>
</dbReference>
<dbReference type="InterPro" id="IPR013913">
    <property type="entry name" value="Nup153_N"/>
</dbReference>
<comment type="similarity">
    <text evidence="16">Belongs to the NUP153 family.</text>
</comment>
<evidence type="ECO:0000256" key="19">
    <source>
        <dbReference type="ARBA" id="ARBA00079437"/>
    </source>
</evidence>
<evidence type="ECO:0000256" key="3">
    <source>
        <dbReference type="ARBA" id="ARBA00004567"/>
    </source>
</evidence>
<feature type="domain" description="RanBP2-type" evidence="22">
    <location>
        <begin position="609"/>
        <end position="638"/>
    </location>
</feature>
<gene>
    <name evidence="23" type="ORF">MELIAE_LOCUS1922</name>
</gene>
<feature type="domain" description="RanBP2-type" evidence="22">
    <location>
        <begin position="749"/>
        <end position="778"/>
    </location>
</feature>
<feature type="compositionally biased region" description="Basic and acidic residues" evidence="21">
    <location>
        <begin position="475"/>
        <end position="485"/>
    </location>
</feature>
<dbReference type="EMBL" id="OV121132">
    <property type="protein sequence ID" value="CAH0548078.1"/>
    <property type="molecule type" value="Genomic_DNA"/>
</dbReference>
<feature type="compositionally biased region" description="Basic and acidic residues" evidence="21">
    <location>
        <begin position="1"/>
        <end position="11"/>
    </location>
</feature>
<feature type="compositionally biased region" description="Basic and acidic residues" evidence="21">
    <location>
        <begin position="172"/>
        <end position="184"/>
    </location>
</feature>
<feature type="region of interest" description="Disordered" evidence="21">
    <location>
        <begin position="41"/>
        <end position="82"/>
    </location>
</feature>
<evidence type="ECO:0000256" key="2">
    <source>
        <dbReference type="ARBA" id="ARBA00004126"/>
    </source>
</evidence>
<keyword evidence="8" id="KW-0509">mRNA transport</keyword>
<evidence type="ECO:0000256" key="12">
    <source>
        <dbReference type="ARBA" id="ARBA00023125"/>
    </source>
</evidence>
<reference evidence="23" key="1">
    <citation type="submission" date="2021-12" db="EMBL/GenBank/DDBJ databases">
        <authorList>
            <person name="King R."/>
        </authorList>
    </citation>
    <scope>NUCLEOTIDE SEQUENCE</scope>
</reference>
<proteinExistence type="inferred from homology"/>
<keyword evidence="7 20" id="KW-0863">Zinc-finger</keyword>
<feature type="region of interest" description="Disordered" evidence="21">
    <location>
        <begin position="1026"/>
        <end position="1064"/>
    </location>
</feature>
<evidence type="ECO:0000256" key="17">
    <source>
        <dbReference type="ARBA" id="ARBA00068609"/>
    </source>
</evidence>
<dbReference type="PROSITE" id="PS01358">
    <property type="entry name" value="ZF_RANBP2_1"/>
    <property type="match status" value="4"/>
</dbReference>
<evidence type="ECO:0000256" key="11">
    <source>
        <dbReference type="ARBA" id="ARBA00023010"/>
    </source>
</evidence>
<keyword evidence="10" id="KW-0653">Protein transport</keyword>
<evidence type="ECO:0000256" key="1">
    <source>
        <dbReference type="ARBA" id="ARBA00001947"/>
    </source>
</evidence>
<dbReference type="FunFam" id="4.10.1060.10:FF:000003">
    <property type="entry name" value="E3 SUMO-protein ligase RanBP2"/>
    <property type="match status" value="1"/>
</dbReference>
<name>A0A9P0ATY7_BRAAE</name>
<dbReference type="GO" id="GO:0006606">
    <property type="term" value="P:protein import into nucleus"/>
    <property type="evidence" value="ECO:0007669"/>
    <property type="project" value="TreeGrafter"/>
</dbReference>
<feature type="region of interest" description="Disordered" evidence="21">
    <location>
        <begin position="456"/>
        <end position="510"/>
    </location>
</feature>
<dbReference type="PANTHER" id="PTHR23193">
    <property type="entry name" value="NUCLEAR PORE COMPLEX PROTEIN NUP"/>
    <property type="match status" value="1"/>
</dbReference>
<organism evidence="23 24">
    <name type="scientific">Brassicogethes aeneus</name>
    <name type="common">Rape pollen beetle</name>
    <name type="synonym">Meligethes aeneus</name>
    <dbReference type="NCBI Taxonomy" id="1431903"/>
    <lineage>
        <taxon>Eukaryota</taxon>
        <taxon>Metazoa</taxon>
        <taxon>Ecdysozoa</taxon>
        <taxon>Arthropoda</taxon>
        <taxon>Hexapoda</taxon>
        <taxon>Insecta</taxon>
        <taxon>Pterygota</taxon>
        <taxon>Neoptera</taxon>
        <taxon>Endopterygota</taxon>
        <taxon>Coleoptera</taxon>
        <taxon>Polyphaga</taxon>
        <taxon>Cucujiformia</taxon>
        <taxon>Nitidulidae</taxon>
        <taxon>Meligethinae</taxon>
        <taxon>Brassicogethes</taxon>
    </lineage>
</organism>
<feature type="region of interest" description="Disordered" evidence="21">
    <location>
        <begin position="1"/>
        <end position="24"/>
    </location>
</feature>
<evidence type="ECO:0000256" key="14">
    <source>
        <dbReference type="ARBA" id="ARBA00023136"/>
    </source>
</evidence>
<accession>A0A9P0ATY7</accession>
<dbReference type="InterPro" id="IPR001876">
    <property type="entry name" value="Znf_RanBP2"/>
</dbReference>
<feature type="region of interest" description="Disordered" evidence="21">
    <location>
        <begin position="858"/>
        <end position="885"/>
    </location>
</feature>
<evidence type="ECO:0000256" key="20">
    <source>
        <dbReference type="PROSITE-ProRule" id="PRU00322"/>
    </source>
</evidence>
<feature type="compositionally biased region" description="Low complexity" evidence="21">
    <location>
        <begin position="1044"/>
        <end position="1057"/>
    </location>
</feature>
<keyword evidence="4" id="KW-0813">Transport</keyword>
<evidence type="ECO:0000256" key="4">
    <source>
        <dbReference type="ARBA" id="ARBA00022448"/>
    </source>
</evidence>
<evidence type="ECO:0000256" key="6">
    <source>
        <dbReference type="ARBA" id="ARBA00022737"/>
    </source>
</evidence>
<keyword evidence="9" id="KW-0862">Zinc</keyword>
<dbReference type="Pfam" id="PF00641">
    <property type="entry name" value="Zn_ribbon_RanBP"/>
    <property type="match status" value="3"/>
</dbReference>
<keyword evidence="6" id="KW-0677">Repeat</keyword>
<evidence type="ECO:0000256" key="15">
    <source>
        <dbReference type="ARBA" id="ARBA00023242"/>
    </source>
</evidence>
<dbReference type="InterPro" id="IPR036443">
    <property type="entry name" value="Znf_RanBP2_sf"/>
</dbReference>
<dbReference type="SMART" id="SM00547">
    <property type="entry name" value="ZnF_RBZ"/>
    <property type="match status" value="4"/>
</dbReference>
<feature type="region of interest" description="Disordered" evidence="21">
    <location>
        <begin position="541"/>
        <end position="574"/>
    </location>
</feature>
<keyword evidence="13" id="KW-0906">Nuclear pore complex</keyword>
<dbReference type="OrthoDB" id="79830at2759"/>
<evidence type="ECO:0000256" key="9">
    <source>
        <dbReference type="ARBA" id="ARBA00022833"/>
    </source>
</evidence>
<sequence>MMDKDNNDSDCHSPSSLNKSDNEKSFVGKFKSHVSGIINNTPLSKWFRKNEDKGVRRRDEDQDDELFQMQPPLKRAKLPSSDNESCVFNNHFGETLPSTPLGNSTAITKDSLNSFLQPVAGPSGIRSRKHLTSSTLTSGVRNAFNSSELLNGHKDSDSEESTSGYSSVARISSKEQVFESRESSKQTSPLENSPTNSRSLFNKNNTNMSRSLFGENSLSPRLNRSLSSTRPSFNASTFGSPNFVDKTLSTKRIINSPFYHGRTTYGGASAYGRRLGRAAKDPHQVVKTSVQIKPVNKAKENHVSLGKTAQRILNTLEQYSSPVNDAKKIPMASKKLRADSGILTKYTGVNPYLLGRESKVASNRELQVPTVSDLLKIKQSRARLQESTESVRQLATSSKSSLNLDSYKLSTKESEKQSHTGKIKNKVSSVRQRAQPDETVQDIPLVSVPLPITTLPKIDLQIPPPSTARKPPPKYVEKKQEKPQDKLCQGSTSSSYFYKPPAQTESKPNSTEYTFSNPLILNSSNLKSLVAINDYKFREPASKKTKTESPTPSFNFNMPNNKPTMPVPKLKNNGDSTVKTATELKTTGSVMDILGKNNSSSIAEKFKPAEGTWECSACLIRNQPAKTKCAACETPKAKSEPMSCFKPKPSPMEVPKPASSTWECDTCLIRNKSELTKCAACETPRPGSGGAKTASFDSGFGGRFSQKSAGTWECDTCMVRNKNEVDKCVACEGAKPGSKSAFGDKFKLKSDEWECGVCMVKNQSSNTKCQCCETPNPKKASSSLQSMAEKKPISSFNFGIDKSTTQSFNFGIPTSVKVETPALTVPAASVFGDAAKTPSAAPPTGGFSFGLPAQDKPKTATVVAKPKESLPAPISAPKPSEAEKPQIATFNFGSAASAEAKKPEATTAKPPIATFEFKATPAANGDLNKTPATNLLFGGKTDSAAKPTFGLAASGPAPTFSFGKPAESVAQKSTESEAKKPMFQFGASSAPAAAAAAAPAPSSTLFGASPAKVANGFGSSTPAFNSNPTSFGAPPAAPSSETKPFSFGGAPSSAAAPNTEAPKSSAMFSFGQPAAAAAKPAGGGFGFGAPAAPTAGAFNFAAPKPETAAPPASNIFGAAVATASAALKNGASFNFGASAPNNNNAQAAGFSFGAASTNTAPAPSAAGFNFGAAASAAPSAGGFNFSAQAPPAFDANAKPTFNFTEGQQVVGFSAPPSDGSMAQRKIKKAVRRSHR</sequence>
<feature type="region of interest" description="Disordered" evidence="21">
    <location>
        <begin position="147"/>
        <end position="240"/>
    </location>
</feature>
<evidence type="ECO:0000256" key="13">
    <source>
        <dbReference type="ARBA" id="ARBA00023132"/>
    </source>
</evidence>
<comment type="subcellular location">
    <subcellularLocation>
        <location evidence="2">Nucleus membrane</location>
    </subcellularLocation>
    <subcellularLocation>
        <location evidence="3">Nucleus</location>
        <location evidence="3">Nuclear pore complex</location>
    </subcellularLocation>
</comment>
<keyword evidence="14" id="KW-0472">Membrane</keyword>
<dbReference type="InterPro" id="IPR026054">
    <property type="entry name" value="Nucleoporin"/>
</dbReference>
<keyword evidence="15" id="KW-0539">Nucleus</keyword>
<dbReference type="FunFam" id="4.10.1060.10:FF:000001">
    <property type="entry name" value="Nuclear pore complex protein Nup153"/>
    <property type="match status" value="2"/>
</dbReference>
<keyword evidence="24" id="KW-1185">Reference proteome</keyword>
<feature type="compositionally biased region" description="Low complexity" evidence="21">
    <location>
        <begin position="216"/>
        <end position="232"/>
    </location>
</feature>
<dbReference type="GO" id="GO:0017056">
    <property type="term" value="F:structural constituent of nuclear pore"/>
    <property type="evidence" value="ECO:0007669"/>
    <property type="project" value="TreeGrafter"/>
</dbReference>
<protein>
    <recommendedName>
        <fullName evidence="17">Nuclear pore complex protein Nup153</fullName>
    </recommendedName>
    <alternativeName>
        <fullName evidence="19">153 kDa nucleoporin</fullName>
    </alternativeName>
    <alternativeName>
        <fullName evidence="18">Nucleoporin Nup153</fullName>
    </alternativeName>
</protein>